<dbReference type="EMBL" id="JAQNZF010000014">
    <property type="protein sequence ID" value="MDC2743015.1"/>
    <property type="molecule type" value="Genomic_DNA"/>
</dbReference>
<feature type="transmembrane region" description="Helical" evidence="7">
    <location>
        <begin position="12"/>
        <end position="30"/>
    </location>
</feature>
<evidence type="ECO:0000313" key="12">
    <source>
        <dbReference type="Proteomes" id="UP000424805"/>
    </source>
</evidence>
<evidence type="ECO:0000313" key="10">
    <source>
        <dbReference type="EMBL" id="KAA4662279.1"/>
    </source>
</evidence>
<feature type="transmembrane region" description="Helical" evidence="7">
    <location>
        <begin position="225"/>
        <end position="243"/>
    </location>
</feature>
<dbReference type="AlphaFoldDB" id="A0A414DZ78"/>
<comment type="similarity">
    <text evidence="2">Belongs to the acyltransferase 3 family.</text>
</comment>
<dbReference type="EMBL" id="VWFP01000028">
    <property type="protein sequence ID" value="KAA4621889.1"/>
    <property type="molecule type" value="Genomic_DNA"/>
</dbReference>
<proteinExistence type="inferred from homology"/>
<dbReference type="PANTHER" id="PTHR40074">
    <property type="entry name" value="O-ACETYLTRANSFERASE WECH"/>
    <property type="match status" value="1"/>
</dbReference>
<reference evidence="12 13" key="1">
    <citation type="journal article" date="2019" name="Nat. Med.">
        <title>A library of human gut bacterial isolates paired with longitudinal multiomics data enables mechanistic microbiome research.</title>
        <authorList>
            <person name="Poyet M."/>
            <person name="Groussin M."/>
            <person name="Gibbons S.M."/>
            <person name="Avila-Pacheco J."/>
            <person name="Jiang X."/>
            <person name="Kearney S.M."/>
            <person name="Perrotta A.R."/>
            <person name="Berdy B."/>
            <person name="Zhao S."/>
            <person name="Lieberman T.D."/>
            <person name="Swanson P.K."/>
            <person name="Smith M."/>
            <person name="Roesemann S."/>
            <person name="Alexander J.E."/>
            <person name="Rich S.A."/>
            <person name="Livny J."/>
            <person name="Vlamakis H."/>
            <person name="Clish C."/>
            <person name="Bullock K."/>
            <person name="Deik A."/>
            <person name="Scott J."/>
            <person name="Pierce K.A."/>
            <person name="Xavier R.J."/>
            <person name="Alm E.J."/>
        </authorList>
    </citation>
    <scope>NUCLEOTIDE SEQUENCE [LARGE SCALE GENOMIC DNA]</scope>
    <source>
        <strain evidence="10 13">BIOML-A14</strain>
        <strain evidence="9 12">BIOML-A15</strain>
    </source>
</reference>
<dbReference type="GO" id="GO:0016413">
    <property type="term" value="F:O-acetyltransferase activity"/>
    <property type="evidence" value="ECO:0007669"/>
    <property type="project" value="TreeGrafter"/>
</dbReference>
<name>A0A414DZ78_BACOV</name>
<evidence type="ECO:0000256" key="1">
    <source>
        <dbReference type="ARBA" id="ARBA00004651"/>
    </source>
</evidence>
<dbReference type="InterPro" id="IPR002656">
    <property type="entry name" value="Acyl_transf_3_dom"/>
</dbReference>
<keyword evidence="9" id="KW-0808">Transferase</keyword>
<gene>
    <name evidence="9" type="ORF">F3B90_21565</name>
    <name evidence="10" type="ORF">F3B98_19385</name>
    <name evidence="11" type="ORF">PO382_12345</name>
</gene>
<evidence type="ECO:0000313" key="13">
    <source>
        <dbReference type="Proteomes" id="UP000435985"/>
    </source>
</evidence>
<dbReference type="GO" id="GO:0009246">
    <property type="term" value="P:enterobacterial common antigen biosynthetic process"/>
    <property type="evidence" value="ECO:0007669"/>
    <property type="project" value="TreeGrafter"/>
</dbReference>
<reference evidence="11" key="2">
    <citation type="submission" date="2022-10" db="EMBL/GenBank/DDBJ databases">
        <title>Human gut microbiome strain richness.</title>
        <authorList>
            <person name="Chen-Liaw A."/>
        </authorList>
    </citation>
    <scope>NUCLEOTIDE SEQUENCE</scope>
    <source>
        <strain evidence="11">BSD2780120875st1_E1_BSD2780120875_150330</strain>
    </source>
</reference>
<feature type="transmembrane region" description="Helical" evidence="7">
    <location>
        <begin position="50"/>
        <end position="75"/>
    </location>
</feature>
<feature type="domain" description="Acyltransferase 3" evidence="8">
    <location>
        <begin position="12"/>
        <end position="334"/>
    </location>
</feature>
<evidence type="ECO:0000256" key="2">
    <source>
        <dbReference type="ARBA" id="ARBA00007400"/>
    </source>
</evidence>
<organism evidence="9 12">
    <name type="scientific">Bacteroides ovatus</name>
    <dbReference type="NCBI Taxonomy" id="28116"/>
    <lineage>
        <taxon>Bacteria</taxon>
        <taxon>Pseudomonadati</taxon>
        <taxon>Bacteroidota</taxon>
        <taxon>Bacteroidia</taxon>
        <taxon>Bacteroidales</taxon>
        <taxon>Bacteroidaceae</taxon>
        <taxon>Bacteroides</taxon>
    </lineage>
</organism>
<accession>A0A414DZ78</accession>
<keyword evidence="5 7" id="KW-1133">Transmembrane helix</keyword>
<evidence type="ECO:0000256" key="6">
    <source>
        <dbReference type="ARBA" id="ARBA00023136"/>
    </source>
</evidence>
<feature type="transmembrane region" description="Helical" evidence="7">
    <location>
        <begin position="96"/>
        <end position="116"/>
    </location>
</feature>
<comment type="caution">
    <text evidence="9">The sequence shown here is derived from an EMBL/GenBank/DDBJ whole genome shotgun (WGS) entry which is preliminary data.</text>
</comment>
<feature type="transmembrane region" description="Helical" evidence="7">
    <location>
        <begin position="283"/>
        <end position="309"/>
    </location>
</feature>
<dbReference type="Pfam" id="PF01757">
    <property type="entry name" value="Acyl_transf_3"/>
    <property type="match status" value="1"/>
</dbReference>
<dbReference type="Proteomes" id="UP001219389">
    <property type="component" value="Unassembled WGS sequence"/>
</dbReference>
<dbReference type="Proteomes" id="UP000424805">
    <property type="component" value="Unassembled WGS sequence"/>
</dbReference>
<feature type="transmembrane region" description="Helical" evidence="7">
    <location>
        <begin position="249"/>
        <end position="271"/>
    </location>
</feature>
<dbReference type="Proteomes" id="UP000435985">
    <property type="component" value="Unassembled WGS sequence"/>
</dbReference>
<comment type="subcellular location">
    <subcellularLocation>
        <location evidence="1">Cell membrane</location>
        <topology evidence="1">Multi-pass membrane protein</topology>
    </subcellularLocation>
</comment>
<keyword evidence="9" id="KW-0012">Acyltransferase</keyword>
<evidence type="ECO:0000259" key="8">
    <source>
        <dbReference type="Pfam" id="PF01757"/>
    </source>
</evidence>
<evidence type="ECO:0000256" key="4">
    <source>
        <dbReference type="ARBA" id="ARBA00022692"/>
    </source>
</evidence>
<dbReference type="RefSeq" id="WP_004309199.1">
    <property type="nucleotide sequence ID" value="NZ_CAKJYS010000001.1"/>
</dbReference>
<evidence type="ECO:0000313" key="11">
    <source>
        <dbReference type="EMBL" id="MDC2743015.1"/>
    </source>
</evidence>
<keyword evidence="4 7" id="KW-0812">Transmembrane</keyword>
<feature type="transmembrane region" description="Helical" evidence="7">
    <location>
        <begin position="153"/>
        <end position="171"/>
    </location>
</feature>
<feature type="transmembrane region" description="Helical" evidence="7">
    <location>
        <begin position="178"/>
        <end position="195"/>
    </location>
</feature>
<evidence type="ECO:0000313" key="9">
    <source>
        <dbReference type="EMBL" id="KAA4621889.1"/>
    </source>
</evidence>
<keyword evidence="6 7" id="KW-0472">Membrane</keyword>
<sequence>MDNITSRTIERLRFPMTVLVLFIHVLPFAASQGGIEYTFPFNTDSWSHRFIYFFNWIFPRVAVPMFCIISGYLFFQGLNTVDCFKEKYKLKLKSRVKTLLIPYLLWNIIFEIWRLFMISSDKLELLPKSFFLLCKEIFNSFWGMYAPSDAPLWYVRDLMAVMVLAPIIFFVINKCGKYVVIVLTFIWLLGLWPRLPIVPGIDIILFVTWGAYFAMKGIEPFRKMASLTGYWPVYIISLLWAVWEYDELAYNFPIRLSILLGLSLVSALFLYIDKHEMNVPKILTASSFFTYCLHWIYVAPLTSCVVFMIQPESEITVVLIYFACIFLTLIISLLSFLILRILSPRLLLLFTGSRG</sequence>
<dbReference type="EMBL" id="VWFO01000029">
    <property type="protein sequence ID" value="KAA4662279.1"/>
    <property type="molecule type" value="Genomic_DNA"/>
</dbReference>
<evidence type="ECO:0000256" key="3">
    <source>
        <dbReference type="ARBA" id="ARBA00022475"/>
    </source>
</evidence>
<dbReference type="GO" id="GO:0005886">
    <property type="term" value="C:plasma membrane"/>
    <property type="evidence" value="ECO:0007669"/>
    <property type="project" value="UniProtKB-SubCell"/>
</dbReference>
<evidence type="ECO:0000256" key="5">
    <source>
        <dbReference type="ARBA" id="ARBA00022989"/>
    </source>
</evidence>
<protein>
    <submittedName>
        <fullName evidence="9 11">Acyltransferase</fullName>
    </submittedName>
</protein>
<dbReference type="PANTHER" id="PTHR40074:SF2">
    <property type="entry name" value="O-ACETYLTRANSFERASE WECH"/>
    <property type="match status" value="1"/>
</dbReference>
<keyword evidence="3" id="KW-1003">Cell membrane</keyword>
<evidence type="ECO:0000256" key="7">
    <source>
        <dbReference type="SAM" id="Phobius"/>
    </source>
</evidence>
<feature type="transmembrane region" description="Helical" evidence="7">
    <location>
        <begin position="315"/>
        <end position="339"/>
    </location>
</feature>